<dbReference type="PANTHER" id="PTHR34452:SF7">
    <property type="entry name" value="MYOSIN HEAVY CHAIN-RELATED PROTEIN"/>
    <property type="match status" value="1"/>
</dbReference>
<protein>
    <submittedName>
        <fullName evidence="2">Uncharacterized protein</fullName>
    </submittedName>
</protein>
<dbReference type="AlphaFoldDB" id="A0A427AQD0"/>
<dbReference type="PANTHER" id="PTHR34452">
    <property type="entry name" value="MYOSIN HEAVY CHAIN-RELATED PROTEIN"/>
    <property type="match status" value="1"/>
</dbReference>
<accession>A0A427AQD0</accession>
<evidence type="ECO:0000256" key="1">
    <source>
        <dbReference type="SAM" id="MobiDB-lite"/>
    </source>
</evidence>
<proteinExistence type="predicted"/>
<feature type="compositionally biased region" description="Basic and acidic residues" evidence="1">
    <location>
        <begin position="1"/>
        <end position="15"/>
    </location>
</feature>
<evidence type="ECO:0000313" key="3">
    <source>
        <dbReference type="Proteomes" id="UP000287651"/>
    </source>
</evidence>
<dbReference type="Proteomes" id="UP000287651">
    <property type="component" value="Unassembled WGS sequence"/>
</dbReference>
<evidence type="ECO:0000313" key="2">
    <source>
        <dbReference type="EMBL" id="RRT78444.1"/>
    </source>
</evidence>
<feature type="non-terminal residue" evidence="2">
    <location>
        <position position="1"/>
    </location>
</feature>
<dbReference type="EMBL" id="AMZH03001675">
    <property type="protein sequence ID" value="RRT78444.1"/>
    <property type="molecule type" value="Genomic_DNA"/>
</dbReference>
<comment type="caution">
    <text evidence="2">The sequence shown here is derived from an EMBL/GenBank/DDBJ whole genome shotgun (WGS) entry which is preliminary data.</text>
</comment>
<gene>
    <name evidence="2" type="ORF">B296_00009099</name>
</gene>
<reference evidence="2 3" key="1">
    <citation type="journal article" date="2014" name="Agronomy (Basel)">
        <title>A Draft Genome Sequence for Ensete ventricosum, the Drought-Tolerant Tree Against Hunger.</title>
        <authorList>
            <person name="Harrison J."/>
            <person name="Moore K.A."/>
            <person name="Paszkiewicz K."/>
            <person name="Jones T."/>
            <person name="Grant M."/>
            <person name="Ambacheew D."/>
            <person name="Muzemil S."/>
            <person name="Studholme D.J."/>
        </authorList>
    </citation>
    <scope>NUCLEOTIDE SEQUENCE [LARGE SCALE GENOMIC DNA]</scope>
</reference>
<sequence>PSGGDHEELRGKIEDVQGSTMEEREEQDQGCVQVAVPSDTGTAVGIGGGYGNLGPSRRRKTDCEIREGCCGCALLPNYVSSLEVLQGSTRAGLLGEATVNLADYVEVIKASSVSFHLKTEAILHVSISS</sequence>
<feature type="region of interest" description="Disordered" evidence="1">
    <location>
        <begin position="1"/>
        <end position="31"/>
    </location>
</feature>
<name>A0A427AQD0_ENSVE</name>
<organism evidence="2 3">
    <name type="scientific">Ensete ventricosum</name>
    <name type="common">Abyssinian banana</name>
    <name type="synonym">Musa ensete</name>
    <dbReference type="NCBI Taxonomy" id="4639"/>
    <lineage>
        <taxon>Eukaryota</taxon>
        <taxon>Viridiplantae</taxon>
        <taxon>Streptophyta</taxon>
        <taxon>Embryophyta</taxon>
        <taxon>Tracheophyta</taxon>
        <taxon>Spermatophyta</taxon>
        <taxon>Magnoliopsida</taxon>
        <taxon>Liliopsida</taxon>
        <taxon>Zingiberales</taxon>
        <taxon>Musaceae</taxon>
        <taxon>Ensete</taxon>
    </lineage>
</organism>